<comment type="cofactor">
    <cofactor evidence="1">
        <name>Mg(2+)</name>
        <dbReference type="ChEBI" id="CHEBI:18420"/>
    </cofactor>
</comment>
<keyword evidence="14" id="KW-1185">Reference proteome</keyword>
<evidence type="ECO:0000256" key="1">
    <source>
        <dbReference type="ARBA" id="ARBA00001946"/>
    </source>
</evidence>
<dbReference type="Gene3D" id="3.40.50.300">
    <property type="entry name" value="P-loop containing nucleotide triphosphate hydrolases"/>
    <property type="match status" value="1"/>
</dbReference>
<keyword evidence="4" id="KW-0479">Metal-binding</keyword>
<dbReference type="InterPro" id="IPR019987">
    <property type="entry name" value="GTP-bd_ribosome_bio_YsxC"/>
</dbReference>
<evidence type="ECO:0000256" key="4">
    <source>
        <dbReference type="ARBA" id="ARBA00022723"/>
    </source>
</evidence>
<proteinExistence type="inferred from homology"/>
<evidence type="ECO:0000313" key="14">
    <source>
        <dbReference type="Proteomes" id="UP000556026"/>
    </source>
</evidence>
<evidence type="ECO:0000256" key="7">
    <source>
        <dbReference type="ARBA" id="ARBA00023134"/>
    </source>
</evidence>
<comment type="similarity">
    <text evidence="2 10">Belongs to the TRAFAC class TrmE-Era-EngA-EngB-Septin-like GTPase superfamily. EngB GTPase family.</text>
</comment>
<evidence type="ECO:0000256" key="5">
    <source>
        <dbReference type="ARBA" id="ARBA00022741"/>
    </source>
</evidence>
<sequence length="220" mass="24604">MIVKTTEFIKSGTKPAHYPEGDLPEIAFAGRSNVGKSSLINVLVNRKNLVRTSSTPGRTQLINFFQVNQDFMLVDLPGYGYAKVPLDVKRNWRPMMETYLSKRENLVGVVLILDIRRVPVDEDLQMLEWLRAFSIPPIVVVTKCDKVSKNERAKQSAVIMQRMGLDKGDLNYFSALSKEGKEGIWDRIDALLAKAALPPVTEPGTASQEDASVEPKELTD</sequence>
<keyword evidence="9 10" id="KW-0131">Cell cycle</keyword>
<gene>
    <name evidence="10 13" type="primary">engB</name>
    <name evidence="13" type="ORF">GMST_08920</name>
</gene>
<dbReference type="InterPro" id="IPR006073">
    <property type="entry name" value="GTP-bd"/>
</dbReference>
<dbReference type="GO" id="GO:0000917">
    <property type="term" value="P:division septum assembly"/>
    <property type="evidence" value="ECO:0007669"/>
    <property type="project" value="UniProtKB-KW"/>
</dbReference>
<dbReference type="GO" id="GO:0005829">
    <property type="term" value="C:cytosol"/>
    <property type="evidence" value="ECO:0007669"/>
    <property type="project" value="TreeGrafter"/>
</dbReference>
<dbReference type="HAMAP" id="MF_00321">
    <property type="entry name" value="GTPase_EngB"/>
    <property type="match status" value="1"/>
</dbReference>
<dbReference type="GO" id="GO:0046872">
    <property type="term" value="F:metal ion binding"/>
    <property type="evidence" value="ECO:0007669"/>
    <property type="project" value="UniProtKB-KW"/>
</dbReference>
<dbReference type="FunFam" id="3.40.50.300:FF:000098">
    <property type="entry name" value="Probable GTP-binding protein EngB"/>
    <property type="match status" value="1"/>
</dbReference>
<feature type="region of interest" description="Disordered" evidence="11">
    <location>
        <begin position="199"/>
        <end position="220"/>
    </location>
</feature>
<evidence type="ECO:0000256" key="11">
    <source>
        <dbReference type="SAM" id="MobiDB-lite"/>
    </source>
</evidence>
<dbReference type="AlphaFoldDB" id="A0A6V8MF05"/>
<dbReference type="CDD" id="cd01876">
    <property type="entry name" value="YihA_EngB"/>
    <property type="match status" value="1"/>
</dbReference>
<dbReference type="EMBL" id="BLXX01000002">
    <property type="protein sequence ID" value="GFO58567.1"/>
    <property type="molecule type" value="Genomic_DNA"/>
</dbReference>
<keyword evidence="5 10" id="KW-0547">Nucleotide-binding</keyword>
<dbReference type="PANTHER" id="PTHR11649:SF13">
    <property type="entry name" value="ENGB-TYPE G DOMAIN-CONTAINING PROTEIN"/>
    <property type="match status" value="1"/>
</dbReference>
<organism evidence="13 14">
    <name type="scientific">Geomonas silvestris</name>
    <dbReference type="NCBI Taxonomy" id="2740184"/>
    <lineage>
        <taxon>Bacteria</taxon>
        <taxon>Pseudomonadati</taxon>
        <taxon>Thermodesulfobacteriota</taxon>
        <taxon>Desulfuromonadia</taxon>
        <taxon>Geobacterales</taxon>
        <taxon>Geobacteraceae</taxon>
        <taxon>Geomonas</taxon>
    </lineage>
</organism>
<evidence type="ECO:0000256" key="3">
    <source>
        <dbReference type="ARBA" id="ARBA00022618"/>
    </source>
</evidence>
<protein>
    <recommendedName>
        <fullName evidence="10">Probable GTP-binding protein EngB</fullName>
    </recommendedName>
</protein>
<dbReference type="PROSITE" id="PS51706">
    <property type="entry name" value="G_ENGB"/>
    <property type="match status" value="1"/>
</dbReference>
<dbReference type="SUPFAM" id="SSF52540">
    <property type="entry name" value="P-loop containing nucleoside triphosphate hydrolases"/>
    <property type="match status" value="1"/>
</dbReference>
<evidence type="ECO:0000256" key="2">
    <source>
        <dbReference type="ARBA" id="ARBA00009638"/>
    </source>
</evidence>
<evidence type="ECO:0000259" key="12">
    <source>
        <dbReference type="PROSITE" id="PS51706"/>
    </source>
</evidence>
<comment type="caution">
    <text evidence="13">The sequence shown here is derived from an EMBL/GenBank/DDBJ whole genome shotgun (WGS) entry which is preliminary data.</text>
</comment>
<dbReference type="GO" id="GO:0005525">
    <property type="term" value="F:GTP binding"/>
    <property type="evidence" value="ECO:0007669"/>
    <property type="project" value="UniProtKB-UniRule"/>
</dbReference>
<dbReference type="Proteomes" id="UP000556026">
    <property type="component" value="Unassembled WGS sequence"/>
</dbReference>
<evidence type="ECO:0000313" key="13">
    <source>
        <dbReference type="EMBL" id="GFO58567.1"/>
    </source>
</evidence>
<dbReference type="InterPro" id="IPR027417">
    <property type="entry name" value="P-loop_NTPase"/>
</dbReference>
<comment type="function">
    <text evidence="10">Necessary for normal cell division and for the maintenance of normal septation.</text>
</comment>
<dbReference type="PANTHER" id="PTHR11649">
    <property type="entry name" value="MSS1/TRME-RELATED GTP-BINDING PROTEIN"/>
    <property type="match status" value="1"/>
</dbReference>
<reference evidence="14" key="1">
    <citation type="submission" date="2020-06" db="EMBL/GenBank/DDBJ databases">
        <title>Draft genomic sequence of Geomonas sp. Red330.</title>
        <authorList>
            <person name="Itoh H."/>
            <person name="Zhenxing X."/>
            <person name="Ushijima N."/>
            <person name="Masuda Y."/>
            <person name="Shiratori Y."/>
            <person name="Senoo K."/>
        </authorList>
    </citation>
    <scope>NUCLEOTIDE SEQUENCE [LARGE SCALE GENOMIC DNA]</scope>
    <source>
        <strain evidence="14">Red330</strain>
    </source>
</reference>
<evidence type="ECO:0000256" key="9">
    <source>
        <dbReference type="ARBA" id="ARBA00023306"/>
    </source>
</evidence>
<keyword evidence="3 10" id="KW-0132">Cell division</keyword>
<accession>A0A6V8MF05</accession>
<name>A0A6V8MF05_9BACT</name>
<evidence type="ECO:0000256" key="10">
    <source>
        <dbReference type="HAMAP-Rule" id="MF_00321"/>
    </source>
</evidence>
<keyword evidence="8 10" id="KW-0717">Septation</keyword>
<dbReference type="RefSeq" id="WP_216629477.1">
    <property type="nucleotide sequence ID" value="NZ_BLXX01000002.1"/>
</dbReference>
<evidence type="ECO:0000256" key="6">
    <source>
        <dbReference type="ARBA" id="ARBA00022842"/>
    </source>
</evidence>
<keyword evidence="7 10" id="KW-0342">GTP-binding</keyword>
<evidence type="ECO:0000256" key="8">
    <source>
        <dbReference type="ARBA" id="ARBA00023210"/>
    </source>
</evidence>
<feature type="domain" description="EngB-type G" evidence="12">
    <location>
        <begin position="22"/>
        <end position="194"/>
    </location>
</feature>
<dbReference type="NCBIfam" id="TIGR03598">
    <property type="entry name" value="GTPase_YsxC"/>
    <property type="match status" value="1"/>
</dbReference>
<dbReference type="InterPro" id="IPR030393">
    <property type="entry name" value="G_ENGB_dom"/>
</dbReference>
<keyword evidence="6" id="KW-0460">Magnesium</keyword>
<dbReference type="Pfam" id="PF01926">
    <property type="entry name" value="MMR_HSR1"/>
    <property type="match status" value="1"/>
</dbReference>